<dbReference type="SMART" id="SM00342">
    <property type="entry name" value="HTH_ARAC"/>
    <property type="match status" value="1"/>
</dbReference>
<evidence type="ECO:0000313" key="5">
    <source>
        <dbReference type="EMBL" id="AEE48518.1"/>
    </source>
</evidence>
<organism evidence="5 6">
    <name type="scientific">Haliscomenobacter hydrossis (strain ATCC 27775 / DSM 1100 / LMG 10767 / O)</name>
    <dbReference type="NCBI Taxonomy" id="760192"/>
    <lineage>
        <taxon>Bacteria</taxon>
        <taxon>Pseudomonadati</taxon>
        <taxon>Bacteroidota</taxon>
        <taxon>Saprospiria</taxon>
        <taxon>Saprospirales</taxon>
        <taxon>Haliscomenobacteraceae</taxon>
        <taxon>Haliscomenobacter</taxon>
    </lineage>
</organism>
<sequence length="284" mass="32308">MKAIYEQISGHGDYAIQYRHFSLPRFTVPYHFHPELELTLIERSQGKRFVGQHVANFAEGDLVLLGAYVPHCWLGAEEEEGSDAAQSIVIQFSEDFAGPAFLQLSEMAVIRQLFQKAQAGILIKGKTRDWVAEKMRTMAKLSAFQRLLQVLEVLQGIAVSEEFELLDLYFSQQMLSTLESERFRKVYAYLIEHFKEDIALETIAAVANLTPTAFCRYFKKITRKTFVAVMTEIRLNHACQLLRTTDKVVAAICFESGFGNVSYFHKAFKAATGQSPLSYRKLGR</sequence>
<dbReference type="PROSITE" id="PS00041">
    <property type="entry name" value="HTH_ARAC_FAMILY_1"/>
    <property type="match status" value="1"/>
</dbReference>
<evidence type="ECO:0000256" key="1">
    <source>
        <dbReference type="ARBA" id="ARBA00023015"/>
    </source>
</evidence>
<dbReference type="InterPro" id="IPR018062">
    <property type="entry name" value="HTH_AraC-typ_CS"/>
</dbReference>
<evidence type="ECO:0000256" key="2">
    <source>
        <dbReference type="ARBA" id="ARBA00023125"/>
    </source>
</evidence>
<dbReference type="InterPro" id="IPR009057">
    <property type="entry name" value="Homeodomain-like_sf"/>
</dbReference>
<dbReference type="eggNOG" id="COG2207">
    <property type="taxonomic scope" value="Bacteria"/>
</dbReference>
<dbReference type="PROSITE" id="PS01124">
    <property type="entry name" value="HTH_ARAC_FAMILY_2"/>
    <property type="match status" value="1"/>
</dbReference>
<dbReference type="Proteomes" id="UP000008461">
    <property type="component" value="Chromosome"/>
</dbReference>
<keyword evidence="2" id="KW-0238">DNA-binding</keyword>
<dbReference type="CDD" id="cd06976">
    <property type="entry name" value="cupin_MtlR-like_N"/>
    <property type="match status" value="1"/>
</dbReference>
<dbReference type="EMBL" id="CP002691">
    <property type="protein sequence ID" value="AEE48518.1"/>
    <property type="molecule type" value="Genomic_DNA"/>
</dbReference>
<dbReference type="PANTHER" id="PTHR43280">
    <property type="entry name" value="ARAC-FAMILY TRANSCRIPTIONAL REGULATOR"/>
    <property type="match status" value="1"/>
</dbReference>
<dbReference type="OrthoDB" id="792101at2"/>
<evidence type="ECO:0000313" key="6">
    <source>
        <dbReference type="Proteomes" id="UP000008461"/>
    </source>
</evidence>
<feature type="domain" description="HTH araC/xylS-type" evidence="4">
    <location>
        <begin position="184"/>
        <end position="282"/>
    </location>
</feature>
<protein>
    <submittedName>
        <fullName evidence="5">Transcriptional regulator, AraC family</fullName>
    </submittedName>
</protein>
<keyword evidence="3" id="KW-0804">Transcription</keyword>
<dbReference type="KEGG" id="hhy:Halhy_0609"/>
<dbReference type="AlphaFoldDB" id="F4L0K6"/>
<dbReference type="GO" id="GO:0003700">
    <property type="term" value="F:DNA-binding transcription factor activity"/>
    <property type="evidence" value="ECO:0007669"/>
    <property type="project" value="InterPro"/>
</dbReference>
<dbReference type="SUPFAM" id="SSF46689">
    <property type="entry name" value="Homeodomain-like"/>
    <property type="match status" value="2"/>
</dbReference>
<dbReference type="GO" id="GO:0043565">
    <property type="term" value="F:sequence-specific DNA binding"/>
    <property type="evidence" value="ECO:0007669"/>
    <property type="project" value="InterPro"/>
</dbReference>
<reference key="2">
    <citation type="submission" date="2011-04" db="EMBL/GenBank/DDBJ databases">
        <title>Complete sequence of chromosome of Haliscomenobacter hydrossis DSM 1100.</title>
        <authorList>
            <consortium name="US DOE Joint Genome Institute (JGI-PGF)"/>
            <person name="Lucas S."/>
            <person name="Han J."/>
            <person name="Lapidus A."/>
            <person name="Bruce D."/>
            <person name="Goodwin L."/>
            <person name="Pitluck S."/>
            <person name="Peters L."/>
            <person name="Kyrpides N."/>
            <person name="Mavromatis K."/>
            <person name="Ivanova N."/>
            <person name="Ovchinnikova G."/>
            <person name="Pagani I."/>
            <person name="Daligault H."/>
            <person name="Detter J.C."/>
            <person name="Han C."/>
            <person name="Land M."/>
            <person name="Hauser L."/>
            <person name="Markowitz V."/>
            <person name="Cheng J.-F."/>
            <person name="Hugenholtz P."/>
            <person name="Woyke T."/>
            <person name="Wu D."/>
            <person name="Verbarg S."/>
            <person name="Frueling A."/>
            <person name="Brambilla E."/>
            <person name="Klenk H.-P."/>
            <person name="Eisen J.A."/>
        </authorList>
    </citation>
    <scope>NUCLEOTIDE SEQUENCE</scope>
    <source>
        <strain>DSM 1100</strain>
    </source>
</reference>
<name>F4L0K6_HALH1</name>
<dbReference type="InterPro" id="IPR011051">
    <property type="entry name" value="RmlC_Cupin_sf"/>
</dbReference>
<evidence type="ECO:0000259" key="4">
    <source>
        <dbReference type="PROSITE" id="PS01124"/>
    </source>
</evidence>
<dbReference type="InterPro" id="IPR018060">
    <property type="entry name" value="HTH_AraC"/>
</dbReference>
<dbReference type="Gene3D" id="1.10.10.60">
    <property type="entry name" value="Homeodomain-like"/>
    <property type="match status" value="2"/>
</dbReference>
<dbReference type="Pfam" id="PF12833">
    <property type="entry name" value="HTH_18"/>
    <property type="match status" value="1"/>
</dbReference>
<gene>
    <name evidence="5" type="ordered locus">Halhy_0609</name>
</gene>
<dbReference type="PANTHER" id="PTHR43280:SF27">
    <property type="entry name" value="TRANSCRIPTIONAL REGULATOR MTLR"/>
    <property type="match status" value="1"/>
</dbReference>
<dbReference type="STRING" id="760192.Halhy_0609"/>
<dbReference type="HOGENOM" id="CLU_000445_88_3_10"/>
<reference evidence="5 6" key="1">
    <citation type="journal article" date="2011" name="Stand. Genomic Sci.">
        <title>Complete genome sequence of Haliscomenobacter hydrossis type strain (O).</title>
        <authorList>
            <consortium name="US DOE Joint Genome Institute (JGI-PGF)"/>
            <person name="Daligault H."/>
            <person name="Lapidus A."/>
            <person name="Zeytun A."/>
            <person name="Nolan M."/>
            <person name="Lucas S."/>
            <person name="Del Rio T.G."/>
            <person name="Tice H."/>
            <person name="Cheng J.F."/>
            <person name="Tapia R."/>
            <person name="Han C."/>
            <person name="Goodwin L."/>
            <person name="Pitluck S."/>
            <person name="Liolios K."/>
            <person name="Pagani I."/>
            <person name="Ivanova N."/>
            <person name="Huntemann M."/>
            <person name="Mavromatis K."/>
            <person name="Mikhailova N."/>
            <person name="Pati A."/>
            <person name="Chen A."/>
            <person name="Palaniappan K."/>
            <person name="Land M."/>
            <person name="Hauser L."/>
            <person name="Brambilla E.M."/>
            <person name="Rohde M."/>
            <person name="Verbarg S."/>
            <person name="Goker M."/>
            <person name="Bristow J."/>
            <person name="Eisen J.A."/>
            <person name="Markowitz V."/>
            <person name="Hugenholtz P."/>
            <person name="Kyrpides N.C."/>
            <person name="Klenk H.P."/>
            <person name="Woyke T."/>
        </authorList>
    </citation>
    <scope>NUCLEOTIDE SEQUENCE [LARGE SCALE GENOMIC DNA]</scope>
    <source>
        <strain evidence="6">ATCC 27775 / DSM 1100 / LMG 10767 / O</strain>
    </source>
</reference>
<keyword evidence="1" id="KW-0805">Transcription regulation</keyword>
<dbReference type="RefSeq" id="WP_013763082.1">
    <property type="nucleotide sequence ID" value="NC_015510.1"/>
</dbReference>
<dbReference type="SUPFAM" id="SSF51182">
    <property type="entry name" value="RmlC-like cupins"/>
    <property type="match status" value="1"/>
</dbReference>
<keyword evidence="6" id="KW-1185">Reference proteome</keyword>
<proteinExistence type="predicted"/>
<accession>F4L0K6</accession>
<evidence type="ECO:0000256" key="3">
    <source>
        <dbReference type="ARBA" id="ARBA00023163"/>
    </source>
</evidence>